<feature type="compositionally biased region" description="Low complexity" evidence="5">
    <location>
        <begin position="112"/>
        <end position="127"/>
    </location>
</feature>
<evidence type="ECO:0000256" key="2">
    <source>
        <dbReference type="ARBA" id="ARBA00022771"/>
    </source>
</evidence>
<feature type="region of interest" description="Disordered" evidence="5">
    <location>
        <begin position="109"/>
        <end position="154"/>
    </location>
</feature>
<dbReference type="PROSITE" id="PS51044">
    <property type="entry name" value="ZF_SP_RING"/>
    <property type="match status" value="1"/>
</dbReference>
<dbReference type="GO" id="GO:0016925">
    <property type="term" value="P:protein sumoylation"/>
    <property type="evidence" value="ECO:0007669"/>
    <property type="project" value="TreeGrafter"/>
</dbReference>
<keyword evidence="2 4" id="KW-0863">Zinc-finger</keyword>
<gene>
    <name evidence="7" type="ORF">QQS21_008603</name>
</gene>
<feature type="compositionally biased region" description="Basic and acidic residues" evidence="5">
    <location>
        <begin position="1"/>
        <end position="12"/>
    </location>
</feature>
<sequence>MPRTSTSKEKETASTGADEAAERRKILIANETSRAFIGRPRHSWMTSTGSPDDQGEPTRKSSRPKRTSAPLSQNSTILPGASAQEKDADAQQSREILRNSSEMPAILHLQKPPSTSSQPASSCAAPATFQEAHLPSSSENSPRTMPTHPSTQQIDGAATDALPRVALPEGRRGSAYFRPILNAPTMTEQGESQDSSQPLDTSQQHPGTVPEHLVPPQPAAGVSTTVAHSISIAAGGVEAGQPSPSHQQRFSAQLISLGNPMIWRQILVNHVARFDGPNLSINALENWRYGKLIDASERNDAFYIALHKIFCQWTHDKTLLPVSVQSGNQNFGSAFDHLNSLLMPNDEINQQHMAWLMTFPWNLTNPARPCHFSDNMILDICKFLNSFSQNWPPILCSILSRRYPILVHELTDTLDCPSPVLQALLFSASWKVFGHADEHLSRQLNIIHEEDRQNEKMSRTGSNLPVVFQQRSVIMAKYISILNPLVNSQKESHGTANPPPMVLGSSPSATNSQGIHPVPTTGNRNPSISASSPSHVLPLIQRYPSNLTNRRVSGVENSASSSVDQMHAQGPVHVQYQGQRISRNAASVTPTFSRSERYGQQTGQIPPQNPSSNMPYLVPTANVVYSSGPNHPRMSQSPMSTIDVYADWQRSFLTSANTPMTQTRAAQVWPNSPVQGRNSSVTPMTPARMTPTNQPMEPQQGFSTTPLAQTEYPQTPYDWKSVQFGLHLVRSRSPSRFNPQGAGTRYYQFFDRFAVEPTRLSPQMGLQSFEFMVTEVELSRKSQLIKDEGVRTHHVRQGDLRYRLRLSRLSQNDERDDTKKWSTYPSVWPAEIYIIFNGVPVFPRRRQHFHHDLPIELTELLQIGVNTIKISLPRYPKVARKQSVYHLAVEVIVTADHASTLSMVHNSQKISSHQTRQEIQKRLQPASSDDIIVEDDSLCLSLCDPFSASLFQTPVRGLSCKHIECFDLETWLQTRRGKPSQSPTEPSLVDGWKCPICNEDARPPNIRIDEFFLEVLKTLFESHRGQTRSIKATLDGSWTANEEPDDDDDDDDNKPEDMDTSIQGRETRRGPTIIEIEDD</sequence>
<dbReference type="PANTHER" id="PTHR10782:SF4">
    <property type="entry name" value="TONALLI, ISOFORM E"/>
    <property type="match status" value="1"/>
</dbReference>
<evidence type="ECO:0000313" key="8">
    <source>
        <dbReference type="Proteomes" id="UP001251528"/>
    </source>
</evidence>
<comment type="caution">
    <text evidence="7">The sequence shown here is derived from an EMBL/GenBank/DDBJ whole genome shotgun (WGS) entry which is preliminary data.</text>
</comment>
<evidence type="ECO:0000256" key="3">
    <source>
        <dbReference type="ARBA" id="ARBA00022833"/>
    </source>
</evidence>
<dbReference type="InterPro" id="IPR013083">
    <property type="entry name" value="Znf_RING/FYVE/PHD"/>
</dbReference>
<evidence type="ECO:0000256" key="4">
    <source>
        <dbReference type="PROSITE-ProRule" id="PRU00452"/>
    </source>
</evidence>
<dbReference type="AlphaFoldDB" id="A0AAJ0CIV4"/>
<evidence type="ECO:0000256" key="1">
    <source>
        <dbReference type="ARBA" id="ARBA00022723"/>
    </source>
</evidence>
<keyword evidence="8" id="KW-1185">Reference proteome</keyword>
<organism evidence="7 8">
    <name type="scientific">Conoideocrella luteorostrata</name>
    <dbReference type="NCBI Taxonomy" id="1105319"/>
    <lineage>
        <taxon>Eukaryota</taxon>
        <taxon>Fungi</taxon>
        <taxon>Dikarya</taxon>
        <taxon>Ascomycota</taxon>
        <taxon>Pezizomycotina</taxon>
        <taxon>Sordariomycetes</taxon>
        <taxon>Hypocreomycetidae</taxon>
        <taxon>Hypocreales</taxon>
        <taxon>Clavicipitaceae</taxon>
        <taxon>Conoideocrella</taxon>
    </lineage>
</organism>
<dbReference type="PANTHER" id="PTHR10782">
    <property type="entry name" value="ZINC FINGER MIZ DOMAIN-CONTAINING PROTEIN"/>
    <property type="match status" value="1"/>
</dbReference>
<feature type="compositionally biased region" description="Acidic residues" evidence="5">
    <location>
        <begin position="1042"/>
        <end position="1054"/>
    </location>
</feature>
<feature type="compositionally biased region" description="Polar residues" evidence="5">
    <location>
        <begin position="135"/>
        <end position="154"/>
    </location>
</feature>
<dbReference type="EMBL" id="JASWJB010000199">
    <property type="protein sequence ID" value="KAK2593695.1"/>
    <property type="molecule type" value="Genomic_DNA"/>
</dbReference>
<feature type="region of interest" description="Disordered" evidence="5">
    <location>
        <begin position="187"/>
        <end position="221"/>
    </location>
</feature>
<dbReference type="Pfam" id="PF02891">
    <property type="entry name" value="zf-MIZ"/>
    <property type="match status" value="1"/>
</dbReference>
<accession>A0AAJ0CIV4</accession>
<dbReference type="GO" id="GO:0008270">
    <property type="term" value="F:zinc ion binding"/>
    <property type="evidence" value="ECO:0007669"/>
    <property type="project" value="UniProtKB-KW"/>
</dbReference>
<feature type="region of interest" description="Disordered" evidence="5">
    <location>
        <begin position="489"/>
        <end position="533"/>
    </location>
</feature>
<evidence type="ECO:0000259" key="6">
    <source>
        <dbReference type="PROSITE" id="PS51044"/>
    </source>
</evidence>
<feature type="domain" description="SP-RING-type" evidence="6">
    <location>
        <begin position="927"/>
        <end position="1025"/>
    </location>
</feature>
<proteinExistence type="predicted"/>
<protein>
    <recommendedName>
        <fullName evidence="6">SP-RING-type domain-containing protein</fullName>
    </recommendedName>
</protein>
<feature type="region of interest" description="Disordered" evidence="5">
    <location>
        <begin position="1034"/>
        <end position="1079"/>
    </location>
</feature>
<dbReference type="Gene3D" id="3.30.40.10">
    <property type="entry name" value="Zinc/RING finger domain, C3HC4 (zinc finger)"/>
    <property type="match status" value="1"/>
</dbReference>
<dbReference type="GO" id="GO:0061665">
    <property type="term" value="F:SUMO ligase activity"/>
    <property type="evidence" value="ECO:0007669"/>
    <property type="project" value="TreeGrafter"/>
</dbReference>
<dbReference type="Proteomes" id="UP001251528">
    <property type="component" value="Unassembled WGS sequence"/>
</dbReference>
<keyword evidence="3" id="KW-0862">Zinc</keyword>
<feature type="compositionally biased region" description="Polar residues" evidence="5">
    <location>
        <begin position="187"/>
        <end position="206"/>
    </location>
</feature>
<dbReference type="InterPro" id="IPR004181">
    <property type="entry name" value="Znf_MIZ"/>
</dbReference>
<dbReference type="CDD" id="cd16650">
    <property type="entry name" value="SP-RING_PIAS-like"/>
    <property type="match status" value="1"/>
</dbReference>
<feature type="compositionally biased region" description="Polar residues" evidence="5">
    <location>
        <begin position="505"/>
        <end position="533"/>
    </location>
</feature>
<dbReference type="GO" id="GO:0000785">
    <property type="term" value="C:chromatin"/>
    <property type="evidence" value="ECO:0007669"/>
    <property type="project" value="TreeGrafter"/>
</dbReference>
<feature type="region of interest" description="Disordered" evidence="5">
    <location>
        <begin position="1"/>
        <end position="93"/>
    </location>
</feature>
<keyword evidence="1" id="KW-0479">Metal-binding</keyword>
<reference evidence="7" key="1">
    <citation type="submission" date="2023-06" db="EMBL/GenBank/DDBJ databases">
        <title>Conoideocrella luteorostrata (Hypocreales: Clavicipitaceae), a potential biocontrol fungus for elongate hemlock scale in United States Christmas tree production areas.</title>
        <authorList>
            <person name="Barrett H."/>
            <person name="Lovett B."/>
            <person name="Macias A.M."/>
            <person name="Stajich J.E."/>
            <person name="Kasson M.T."/>
        </authorList>
    </citation>
    <scope>NUCLEOTIDE SEQUENCE</scope>
    <source>
        <strain evidence="7">ARSEF 14590</strain>
    </source>
</reference>
<evidence type="ECO:0000313" key="7">
    <source>
        <dbReference type="EMBL" id="KAK2593695.1"/>
    </source>
</evidence>
<name>A0AAJ0CIV4_9HYPO</name>
<evidence type="ECO:0000256" key="5">
    <source>
        <dbReference type="SAM" id="MobiDB-lite"/>
    </source>
</evidence>